<evidence type="ECO:0000256" key="3">
    <source>
        <dbReference type="ARBA" id="ARBA00022490"/>
    </source>
</evidence>
<dbReference type="GO" id="GO:0071014">
    <property type="term" value="C:post-mRNA release spliceosomal complex"/>
    <property type="evidence" value="ECO:0007669"/>
    <property type="project" value="UniProtKB-ARBA"/>
</dbReference>
<evidence type="ECO:0000256" key="12">
    <source>
        <dbReference type="ARBA" id="ARBA00062407"/>
    </source>
</evidence>
<evidence type="ECO:0000313" key="17">
    <source>
        <dbReference type="EMBL" id="TKA79992.1"/>
    </source>
</evidence>
<dbReference type="SUPFAM" id="SSF54928">
    <property type="entry name" value="RNA-binding domain, RBD"/>
    <property type="match status" value="1"/>
</dbReference>
<evidence type="ECO:0000256" key="7">
    <source>
        <dbReference type="ARBA" id="ARBA00022806"/>
    </source>
</evidence>
<feature type="domain" description="RRM" evidence="15">
    <location>
        <begin position="157"/>
        <end position="235"/>
    </location>
</feature>
<dbReference type="Proteomes" id="UP000309340">
    <property type="component" value="Unassembled WGS sequence"/>
</dbReference>
<evidence type="ECO:0000256" key="4">
    <source>
        <dbReference type="ARBA" id="ARBA00022553"/>
    </source>
</evidence>
<evidence type="ECO:0000256" key="11">
    <source>
        <dbReference type="ARBA" id="ARBA00055199"/>
    </source>
</evidence>
<feature type="compositionally biased region" description="Polar residues" evidence="14">
    <location>
        <begin position="266"/>
        <end position="289"/>
    </location>
</feature>
<keyword evidence="5" id="KW-0547">Nucleotide-binding</keyword>
<dbReference type="GO" id="GO:0016787">
    <property type="term" value="F:hydrolase activity"/>
    <property type="evidence" value="ECO:0007669"/>
    <property type="project" value="UniProtKB-KW"/>
</dbReference>
<keyword evidence="4" id="KW-0597">Phosphoprotein</keyword>
<feature type="region of interest" description="Disordered" evidence="14">
    <location>
        <begin position="525"/>
        <end position="617"/>
    </location>
</feature>
<evidence type="ECO:0000256" key="13">
    <source>
        <dbReference type="PROSITE-ProRule" id="PRU00176"/>
    </source>
</evidence>
<evidence type="ECO:0000256" key="2">
    <source>
        <dbReference type="ARBA" id="ARBA00004496"/>
    </source>
</evidence>
<name>A0A4U0XQX2_9PEZI</name>
<dbReference type="GO" id="GO:0005737">
    <property type="term" value="C:cytoplasm"/>
    <property type="evidence" value="ECO:0007669"/>
    <property type="project" value="UniProtKB-SubCell"/>
</dbReference>
<dbReference type="InterPro" id="IPR050374">
    <property type="entry name" value="RRT5_SRSF_SR"/>
</dbReference>
<evidence type="ECO:0000259" key="15">
    <source>
        <dbReference type="PROSITE" id="PS50102"/>
    </source>
</evidence>
<dbReference type="Pfam" id="PF00076">
    <property type="entry name" value="RRM_1"/>
    <property type="match status" value="1"/>
</dbReference>
<reference evidence="17 18" key="1">
    <citation type="submission" date="2017-03" db="EMBL/GenBank/DDBJ databases">
        <title>Genomes of endolithic fungi from Antarctica.</title>
        <authorList>
            <person name="Coleine C."/>
            <person name="Masonjones S."/>
            <person name="Stajich J.E."/>
        </authorList>
    </citation>
    <scope>NUCLEOTIDE SEQUENCE [LARGE SCALE GENOMIC DNA]</scope>
    <source>
        <strain evidence="17 18">CCFEE 5184</strain>
    </source>
</reference>
<sequence>MNHGNFEMYGYNNNNNNPSNRSPNSQRQLHRQASRQQVEPQAYLPSELYQDAYGGGDRYQDMRNATIGGYGNGYDMGGGSWNANAFNQNNTINGGMGMGGNSMRRPHSKGRSGLPSAWLDQSQPPMPTHPFLGGLPGFPGMRQDTMNSDPDEDLIPTAIVIKNIPFAVKKEQLVAIMTDMGLPLPYAFNYHFDNGVFRGLAFANFTNPDETATVIDALNHFELNGRKLRVEYKKMLPAAERERIEREKRERRGQLEEQHRPMAPGTLQTQGSVSSLSSRMQAHSPSPVSARNMRGPGQGWNATAESPQMGMDVDMNDPQTLQYYTKVMLFKEDAGKDLIVFPPTLSPPERRIVHTLAHHMGLGHTSKGESDRRAVHVFKESSRTRVSPPMPQIASLQNEHRRTINRAATTDFSEARAANDYYGGGLRAQASGYLGGYHDVTGGLAAGNNLRAAKSFADLRSYTPSPVPSTASFPAALGNNVARLQDFGRDSTQSNTPTLMTPTSTLAERGENTLISGLGNMTLGAGGFGGSPRGLRGFPSWDRETPGPIGGHRSFSTNFDDRSQSRSNQQGGPERQPRGPIPERGAGFPRPRQNGHATRNSDEMSQQSSAPEITVEH</sequence>
<keyword evidence="8" id="KW-0067">ATP-binding</keyword>
<proteinExistence type="predicted"/>
<feature type="region of interest" description="Disordered" evidence="14">
    <location>
        <begin position="97"/>
        <end position="116"/>
    </location>
</feature>
<dbReference type="InterPro" id="IPR035979">
    <property type="entry name" value="RBD_domain_sf"/>
</dbReference>
<evidence type="ECO:0000256" key="5">
    <source>
        <dbReference type="ARBA" id="ARBA00022741"/>
    </source>
</evidence>
<gene>
    <name evidence="17" type="ORF">B0A55_02102</name>
</gene>
<dbReference type="OrthoDB" id="434258at2759"/>
<feature type="compositionally biased region" description="Polar residues" evidence="14">
    <location>
        <begin position="595"/>
        <end position="611"/>
    </location>
</feature>
<evidence type="ECO:0000259" key="16">
    <source>
        <dbReference type="PROSITE" id="PS51061"/>
    </source>
</evidence>
<dbReference type="AlphaFoldDB" id="A0A4U0XQX2"/>
<dbReference type="PROSITE" id="PS51061">
    <property type="entry name" value="R3H"/>
    <property type="match status" value="1"/>
</dbReference>
<dbReference type="Gene3D" id="3.30.70.330">
    <property type="match status" value="1"/>
</dbReference>
<evidence type="ECO:0000256" key="8">
    <source>
        <dbReference type="ARBA" id="ARBA00022840"/>
    </source>
</evidence>
<keyword evidence="10" id="KW-0539">Nucleus</keyword>
<comment type="caution">
    <text evidence="17">The sequence shown here is derived from an EMBL/GenBank/DDBJ whole genome shotgun (WGS) entry which is preliminary data.</text>
</comment>
<comment type="subcellular location">
    <subcellularLocation>
        <location evidence="2">Cytoplasm</location>
    </subcellularLocation>
    <subcellularLocation>
        <location evidence="1">Nucleus</location>
    </subcellularLocation>
</comment>
<keyword evidence="7" id="KW-0347">Helicase</keyword>
<evidence type="ECO:0000313" key="18">
    <source>
        <dbReference type="Proteomes" id="UP000309340"/>
    </source>
</evidence>
<dbReference type="InterPro" id="IPR000504">
    <property type="entry name" value="RRM_dom"/>
</dbReference>
<feature type="region of interest" description="Disordered" evidence="14">
    <location>
        <begin position="1"/>
        <end position="45"/>
    </location>
</feature>
<dbReference type="InterPro" id="IPR012677">
    <property type="entry name" value="Nucleotide-bd_a/b_plait_sf"/>
</dbReference>
<dbReference type="SMART" id="SM00393">
    <property type="entry name" value="R3H"/>
    <property type="match status" value="1"/>
</dbReference>
<dbReference type="GO" id="GO:0005524">
    <property type="term" value="F:ATP binding"/>
    <property type="evidence" value="ECO:0007669"/>
    <property type="project" value="UniProtKB-KW"/>
</dbReference>
<organism evidence="17 18">
    <name type="scientific">Friedmanniomyces simplex</name>
    <dbReference type="NCBI Taxonomy" id="329884"/>
    <lineage>
        <taxon>Eukaryota</taxon>
        <taxon>Fungi</taxon>
        <taxon>Dikarya</taxon>
        <taxon>Ascomycota</taxon>
        <taxon>Pezizomycotina</taxon>
        <taxon>Dothideomycetes</taxon>
        <taxon>Dothideomycetidae</taxon>
        <taxon>Mycosphaerellales</taxon>
        <taxon>Teratosphaeriaceae</taxon>
        <taxon>Friedmanniomyces</taxon>
    </lineage>
</organism>
<keyword evidence="9 13" id="KW-0694">RNA-binding</keyword>
<dbReference type="GO" id="GO:0003729">
    <property type="term" value="F:mRNA binding"/>
    <property type="evidence" value="ECO:0007669"/>
    <property type="project" value="TreeGrafter"/>
</dbReference>
<evidence type="ECO:0000256" key="9">
    <source>
        <dbReference type="ARBA" id="ARBA00022884"/>
    </source>
</evidence>
<evidence type="ECO:0008006" key="19">
    <source>
        <dbReference type="Google" id="ProtNLM"/>
    </source>
</evidence>
<protein>
    <recommendedName>
        <fullName evidence="19">RRM domain-containing protein</fullName>
    </recommendedName>
</protein>
<evidence type="ECO:0000256" key="14">
    <source>
        <dbReference type="SAM" id="MobiDB-lite"/>
    </source>
</evidence>
<dbReference type="GO" id="GO:0004386">
    <property type="term" value="F:helicase activity"/>
    <property type="evidence" value="ECO:0007669"/>
    <property type="project" value="UniProtKB-KW"/>
</dbReference>
<dbReference type="CDD" id="cd12253">
    <property type="entry name" value="RRM_PIN4_like"/>
    <property type="match status" value="1"/>
</dbReference>
<evidence type="ECO:0000256" key="1">
    <source>
        <dbReference type="ARBA" id="ARBA00004123"/>
    </source>
</evidence>
<evidence type="ECO:0000256" key="10">
    <source>
        <dbReference type="ARBA" id="ARBA00023242"/>
    </source>
</evidence>
<evidence type="ECO:0000256" key="6">
    <source>
        <dbReference type="ARBA" id="ARBA00022801"/>
    </source>
</evidence>
<dbReference type="EMBL" id="NAJQ01000079">
    <property type="protein sequence ID" value="TKA79992.1"/>
    <property type="molecule type" value="Genomic_DNA"/>
</dbReference>
<dbReference type="GO" id="GO:0003677">
    <property type="term" value="F:DNA binding"/>
    <property type="evidence" value="ECO:0007669"/>
    <property type="project" value="UniProtKB-ARBA"/>
</dbReference>
<dbReference type="PROSITE" id="PS50102">
    <property type="entry name" value="RRM"/>
    <property type="match status" value="1"/>
</dbReference>
<feature type="domain" description="R3H" evidence="16">
    <location>
        <begin position="317"/>
        <end position="381"/>
    </location>
</feature>
<dbReference type="FunFam" id="3.30.1370.50:FF:000002">
    <property type="entry name" value="Immunoglobulin mu DNA-binding protein 2"/>
    <property type="match status" value="1"/>
</dbReference>
<keyword evidence="18" id="KW-1185">Reference proteome</keyword>
<dbReference type="InterPro" id="IPR034186">
    <property type="entry name" value="PIN4-like_RRM"/>
</dbReference>
<keyword evidence="3" id="KW-0963">Cytoplasm</keyword>
<dbReference type="InterPro" id="IPR001374">
    <property type="entry name" value="R3H_dom"/>
</dbReference>
<feature type="compositionally biased region" description="Basic and acidic residues" evidence="14">
    <location>
        <begin position="243"/>
        <end position="260"/>
    </location>
</feature>
<dbReference type="PANTHER" id="PTHR23003:SF17">
    <property type="entry name" value="RNA-BINDING PROTEIN PIN4"/>
    <property type="match status" value="1"/>
</dbReference>
<comment type="subunit">
    <text evidence="12">Interacts with csx1.</text>
</comment>
<dbReference type="CDD" id="cd02639">
    <property type="entry name" value="R3H_RRM"/>
    <property type="match status" value="1"/>
</dbReference>
<feature type="region of interest" description="Disordered" evidence="14">
    <location>
        <begin position="243"/>
        <end position="302"/>
    </location>
</feature>
<feature type="compositionally biased region" description="Low complexity" evidence="14">
    <location>
        <begin position="12"/>
        <end position="27"/>
    </location>
</feature>
<dbReference type="FunFam" id="3.30.70.330:FF:000183">
    <property type="entry name" value="R3H domain containing protein"/>
    <property type="match status" value="1"/>
</dbReference>
<dbReference type="InterPro" id="IPR034069">
    <property type="entry name" value="R3H_Cip2"/>
</dbReference>
<dbReference type="Gene3D" id="3.30.1370.50">
    <property type="entry name" value="R3H-like domain"/>
    <property type="match status" value="1"/>
</dbReference>
<accession>A0A4U0XQX2</accession>
<dbReference type="InterPro" id="IPR036867">
    <property type="entry name" value="R3H_dom_sf"/>
</dbReference>
<dbReference type="Pfam" id="PF01424">
    <property type="entry name" value="R3H"/>
    <property type="match status" value="1"/>
</dbReference>
<keyword evidence="6" id="KW-0378">Hydrolase</keyword>
<dbReference type="PANTHER" id="PTHR23003">
    <property type="entry name" value="RNA RECOGNITION MOTIF RRM DOMAIN CONTAINING PROTEIN"/>
    <property type="match status" value="1"/>
</dbReference>
<comment type="function">
    <text evidence="11">Regulates global gene expression after oxidative stress. Interacts and stabilizes mRNAs and may regulate their transition between different cytoplasmic components after oxidative stress.</text>
</comment>
<dbReference type="SMART" id="SM00360">
    <property type="entry name" value="RRM"/>
    <property type="match status" value="1"/>
</dbReference>
<dbReference type="STRING" id="329884.A0A4U0XQX2"/>
<dbReference type="SUPFAM" id="SSF82708">
    <property type="entry name" value="R3H domain"/>
    <property type="match status" value="1"/>
</dbReference>